<dbReference type="Pfam" id="PF13365">
    <property type="entry name" value="Trypsin_2"/>
    <property type="match status" value="1"/>
</dbReference>
<reference evidence="4 5" key="1">
    <citation type="submission" date="2018-11" db="EMBL/GenBank/DDBJ databases">
        <title>Erythrobacter spongiae sp. nov., isolated from a marine sponge.</title>
        <authorList>
            <person name="Zhuang L."/>
            <person name="Luo L."/>
        </authorList>
    </citation>
    <scope>NUCLEOTIDE SEQUENCE [LARGE SCALE GENOMIC DNA]</scope>
    <source>
        <strain evidence="4 5">HN-E23</strain>
    </source>
</reference>
<evidence type="ECO:0000256" key="1">
    <source>
        <dbReference type="SAM" id="MobiDB-lite"/>
    </source>
</evidence>
<dbReference type="GO" id="GO:0006508">
    <property type="term" value="P:proteolysis"/>
    <property type="evidence" value="ECO:0007669"/>
    <property type="project" value="UniProtKB-KW"/>
</dbReference>
<keyword evidence="2" id="KW-0812">Transmembrane</keyword>
<dbReference type="Gene3D" id="2.40.10.10">
    <property type="entry name" value="Trypsin-like serine proteases"/>
    <property type="match status" value="2"/>
</dbReference>
<dbReference type="PRINTS" id="PR00834">
    <property type="entry name" value="PROTEASES2C"/>
</dbReference>
<comment type="caution">
    <text evidence="4">The sequence shown here is derived from an EMBL/GenBank/DDBJ whole genome shotgun (WGS) entry which is preliminary data.</text>
</comment>
<dbReference type="InterPro" id="IPR043504">
    <property type="entry name" value="Peptidase_S1_PA_chymotrypsin"/>
</dbReference>
<feature type="chain" id="PRO_5018106680" evidence="3">
    <location>
        <begin position="25"/>
        <end position="516"/>
    </location>
</feature>
<proteinExistence type="predicted"/>
<feature type="transmembrane region" description="Helical" evidence="2">
    <location>
        <begin position="298"/>
        <end position="318"/>
    </location>
</feature>
<evidence type="ECO:0000313" key="4">
    <source>
        <dbReference type="EMBL" id="RPF72389.1"/>
    </source>
</evidence>
<name>A0A3N5D078_9SPHN</name>
<feature type="signal peptide" evidence="3">
    <location>
        <begin position="1"/>
        <end position="24"/>
    </location>
</feature>
<protein>
    <submittedName>
        <fullName evidence="4">Serine protease</fullName>
    </submittedName>
</protein>
<keyword evidence="4" id="KW-0645">Protease</keyword>
<dbReference type="OrthoDB" id="9766361at2"/>
<evidence type="ECO:0000313" key="5">
    <source>
        <dbReference type="Proteomes" id="UP000275232"/>
    </source>
</evidence>
<feature type="region of interest" description="Disordered" evidence="1">
    <location>
        <begin position="484"/>
        <end position="503"/>
    </location>
</feature>
<keyword evidence="3" id="KW-0732">Signal</keyword>
<evidence type="ECO:0000256" key="3">
    <source>
        <dbReference type="SAM" id="SignalP"/>
    </source>
</evidence>
<dbReference type="EMBL" id="RPFZ01000001">
    <property type="protein sequence ID" value="RPF72389.1"/>
    <property type="molecule type" value="Genomic_DNA"/>
</dbReference>
<keyword evidence="4" id="KW-0378">Hydrolase</keyword>
<dbReference type="AlphaFoldDB" id="A0A3N5D078"/>
<keyword evidence="2" id="KW-0472">Membrane</keyword>
<dbReference type="InterPro" id="IPR001940">
    <property type="entry name" value="Peptidase_S1C"/>
</dbReference>
<dbReference type="SUPFAM" id="SSF50494">
    <property type="entry name" value="Trypsin-like serine proteases"/>
    <property type="match status" value="1"/>
</dbReference>
<dbReference type="InterPro" id="IPR009003">
    <property type="entry name" value="Peptidase_S1_PA"/>
</dbReference>
<dbReference type="GO" id="GO:0004252">
    <property type="term" value="F:serine-type endopeptidase activity"/>
    <property type="evidence" value="ECO:0007669"/>
    <property type="project" value="InterPro"/>
</dbReference>
<evidence type="ECO:0000256" key="2">
    <source>
        <dbReference type="SAM" id="Phobius"/>
    </source>
</evidence>
<sequence length="516" mass="54381">MRALLHILGLMLAALAMCPAPAGAEPADIEAAARGVVRVIIIGRDGEEIFAVSHGTGFAVGQERFVTNAHVVAEAIEDERLSIGIVPAEGGDAVYARLVAVSPRNDLALLETTERLGLPPLTIAANPAQSGSVAAIGYPMNVDRAQGLTSTDIFRPQPPVAATGFLSGRRPSREFDTLLHTAPIARGNSGGPLVDDCGRVVGVNSFGTDSEGSDAEFFFAVSTRELLPFLRANGVSPRLNAMPCRSLADLEAEEAARSEAQADLADARAREQAQALARQTEEARRGATYAVMQERDNGLALAVLLLFVALAAGGVAAYGHVRADMRMRAIAGGIAFLAFAGAAIAWFSRPAFAEIDTRLEDTLRARMSAADTGTIPDPGDATGTYQCVLDTQRSRAVGDPQEDMDIDWGAGGCINGRTQYGLAGGRWTRVFVPANEAAVSVNRFDPAQGQFIMERYLLDREAMTGARAARGKYNAPDCGAPEAAAQRLGSDQAAVMSSLPPRPNERLVYDCTATGD</sequence>
<organism evidence="4 5">
    <name type="scientific">Aurantiacibacter spongiae</name>
    <dbReference type="NCBI Taxonomy" id="2488860"/>
    <lineage>
        <taxon>Bacteria</taxon>
        <taxon>Pseudomonadati</taxon>
        <taxon>Pseudomonadota</taxon>
        <taxon>Alphaproteobacteria</taxon>
        <taxon>Sphingomonadales</taxon>
        <taxon>Erythrobacteraceae</taxon>
        <taxon>Aurantiacibacter</taxon>
    </lineage>
</organism>
<keyword evidence="2" id="KW-1133">Transmembrane helix</keyword>
<gene>
    <name evidence="4" type="ORF">EG799_12690</name>
</gene>
<dbReference type="PANTHER" id="PTHR43019">
    <property type="entry name" value="SERINE ENDOPROTEASE DEGS"/>
    <property type="match status" value="1"/>
</dbReference>
<dbReference type="Proteomes" id="UP000275232">
    <property type="component" value="Unassembled WGS sequence"/>
</dbReference>
<feature type="transmembrane region" description="Helical" evidence="2">
    <location>
        <begin position="330"/>
        <end position="348"/>
    </location>
</feature>
<keyword evidence="5" id="KW-1185">Reference proteome</keyword>
<dbReference type="RefSeq" id="WP_123881896.1">
    <property type="nucleotide sequence ID" value="NZ_RPFZ01000001.1"/>
</dbReference>
<dbReference type="PANTHER" id="PTHR43019:SF23">
    <property type="entry name" value="PROTEASE DO-LIKE 5, CHLOROPLASTIC"/>
    <property type="match status" value="1"/>
</dbReference>
<accession>A0A3N5D078</accession>